<dbReference type="CDD" id="cd06587">
    <property type="entry name" value="VOC"/>
    <property type="match status" value="1"/>
</dbReference>
<dbReference type="EMBL" id="CACSIP010000052">
    <property type="protein sequence ID" value="CAA0134062.1"/>
    <property type="molecule type" value="Genomic_DNA"/>
</dbReference>
<keyword evidence="3" id="KW-1185">Reference proteome</keyword>
<dbReference type="PANTHER" id="PTHR35908">
    <property type="entry name" value="HYPOTHETICAL FUSION PROTEIN"/>
    <property type="match status" value="1"/>
</dbReference>
<dbReference type="Proteomes" id="UP000430146">
    <property type="component" value="Unassembled WGS sequence"/>
</dbReference>
<dbReference type="Pfam" id="PF18029">
    <property type="entry name" value="Glyoxalase_6"/>
    <property type="match status" value="1"/>
</dbReference>
<evidence type="ECO:0000313" key="2">
    <source>
        <dbReference type="EMBL" id="CAA0134062.1"/>
    </source>
</evidence>
<sequence length="129" mass="13719">MTHADAPVGRLGATSIDCPDPAELADFYGRLLGMRRVVESPDGGVVAITDGAHILAMMRVADYVPPAWPGPGQRQQMHLDVSVTDLDDAVAGAQRLGARQAEHQPQPAVWRVMLDPVGHPFCLTTVGAD</sequence>
<organism evidence="2 3">
    <name type="scientific">Mycolicibacterium vanbaalenii</name>
    <name type="common">Mycobacterium vanbaalenii</name>
    <dbReference type="NCBI Taxonomy" id="110539"/>
    <lineage>
        <taxon>Bacteria</taxon>
        <taxon>Bacillati</taxon>
        <taxon>Actinomycetota</taxon>
        <taxon>Actinomycetes</taxon>
        <taxon>Mycobacteriales</taxon>
        <taxon>Mycobacteriaceae</taxon>
        <taxon>Mycolicibacterium</taxon>
    </lineage>
</organism>
<evidence type="ECO:0000313" key="3">
    <source>
        <dbReference type="Proteomes" id="UP000430146"/>
    </source>
</evidence>
<dbReference type="PANTHER" id="PTHR35908:SF1">
    <property type="entry name" value="CONSERVED PROTEIN"/>
    <property type="match status" value="1"/>
</dbReference>
<dbReference type="RefSeq" id="WP_159234680.1">
    <property type="nucleotide sequence ID" value="NZ_CACSIP010000052.1"/>
</dbReference>
<dbReference type="SUPFAM" id="SSF54593">
    <property type="entry name" value="Glyoxalase/Bleomycin resistance protein/Dihydroxybiphenyl dioxygenase"/>
    <property type="match status" value="1"/>
</dbReference>
<dbReference type="PROSITE" id="PS51819">
    <property type="entry name" value="VOC"/>
    <property type="match status" value="1"/>
</dbReference>
<dbReference type="Gene3D" id="3.10.180.10">
    <property type="entry name" value="2,3-Dihydroxybiphenyl 1,2-Dioxygenase, domain 1"/>
    <property type="match status" value="1"/>
</dbReference>
<reference evidence="2 3" key="1">
    <citation type="submission" date="2019-11" db="EMBL/GenBank/DDBJ databases">
        <authorList>
            <person name="Holert J."/>
        </authorList>
    </citation>
    <scope>NUCLEOTIDE SEQUENCE [LARGE SCALE GENOMIC DNA]</scope>
    <source>
        <strain evidence="2">BC8_1</strain>
    </source>
</reference>
<dbReference type="InterPro" id="IPR041581">
    <property type="entry name" value="Glyoxalase_6"/>
</dbReference>
<gene>
    <name evidence="2" type="ORF">AELLOGFF_06273</name>
</gene>
<dbReference type="InterPro" id="IPR037523">
    <property type="entry name" value="VOC_core"/>
</dbReference>
<proteinExistence type="predicted"/>
<accession>A0A5S9R959</accession>
<feature type="domain" description="VOC" evidence="1">
    <location>
        <begin position="10"/>
        <end position="126"/>
    </location>
</feature>
<dbReference type="InterPro" id="IPR029068">
    <property type="entry name" value="Glyas_Bleomycin-R_OHBP_Dase"/>
</dbReference>
<dbReference type="AlphaFoldDB" id="A0A5S9R959"/>
<protein>
    <recommendedName>
        <fullName evidence="1">VOC domain-containing protein</fullName>
    </recommendedName>
</protein>
<name>A0A5S9R959_MYCVN</name>
<dbReference type="OrthoDB" id="1645442at2"/>
<evidence type="ECO:0000259" key="1">
    <source>
        <dbReference type="PROSITE" id="PS51819"/>
    </source>
</evidence>